<evidence type="ECO:0000313" key="1">
    <source>
        <dbReference type="EMBL" id="MDP9795226.1"/>
    </source>
</evidence>
<keyword evidence="2" id="KW-1185">Reference proteome</keyword>
<name>A0ABT9MVE4_9ACTN</name>
<dbReference type="RefSeq" id="WP_306830857.1">
    <property type="nucleotide sequence ID" value="NZ_JAUSRA010000001.1"/>
</dbReference>
<reference evidence="1 2" key="1">
    <citation type="submission" date="2023-07" db="EMBL/GenBank/DDBJ databases">
        <title>Sequencing the genomes of 1000 actinobacteria strains.</title>
        <authorList>
            <person name="Klenk H.-P."/>
        </authorList>
    </citation>
    <scope>NUCLEOTIDE SEQUENCE [LARGE SCALE GENOMIC DNA]</scope>
    <source>
        <strain evidence="1 2">DSM 44710</strain>
    </source>
</reference>
<dbReference type="EMBL" id="JAUSRA010000001">
    <property type="protein sequence ID" value="MDP9795226.1"/>
    <property type="molecule type" value="Genomic_DNA"/>
</dbReference>
<dbReference type="InterPro" id="IPR008983">
    <property type="entry name" value="Tumour_necrosis_fac-like_dom"/>
</dbReference>
<dbReference type="Gene3D" id="2.60.120.40">
    <property type="match status" value="1"/>
</dbReference>
<organism evidence="1 2">
    <name type="scientific">Catenuloplanes nepalensis</name>
    <dbReference type="NCBI Taxonomy" id="587533"/>
    <lineage>
        <taxon>Bacteria</taxon>
        <taxon>Bacillati</taxon>
        <taxon>Actinomycetota</taxon>
        <taxon>Actinomycetes</taxon>
        <taxon>Micromonosporales</taxon>
        <taxon>Micromonosporaceae</taxon>
        <taxon>Catenuloplanes</taxon>
    </lineage>
</organism>
<gene>
    <name evidence="1" type="ORF">J2S43_003738</name>
</gene>
<protein>
    <submittedName>
        <fullName evidence="1">Uncharacterized protein</fullName>
    </submittedName>
</protein>
<accession>A0ABT9MVE4</accession>
<sequence length="209" mass="22232">MTWKEWADNQVLYAADLNEMQKQTVFLGTSIANLNTQLSGKLRAGMMGYVPELGPVFYDGSYWCPSPGKAMASLVATSAQTLATGTWAAITMTNANLNELSAWSSGTRYTAQIPGWYEVHGGVSFAQNATGRRMVRIDKNAGLVPGGSSAQVAVSGGTMKTNVSVFVSMNVGDYVEVYAYQDSGGSLATNPGAGADFYPNMFVKYLGSL</sequence>
<proteinExistence type="predicted"/>
<dbReference type="Proteomes" id="UP001240984">
    <property type="component" value="Unassembled WGS sequence"/>
</dbReference>
<comment type="caution">
    <text evidence="1">The sequence shown here is derived from an EMBL/GenBank/DDBJ whole genome shotgun (WGS) entry which is preliminary data.</text>
</comment>
<evidence type="ECO:0000313" key="2">
    <source>
        <dbReference type="Proteomes" id="UP001240984"/>
    </source>
</evidence>